<comment type="similarity">
    <text evidence="3">Belongs to the class II aldolase/RraA-like family.</text>
</comment>
<evidence type="ECO:0000256" key="1">
    <source>
        <dbReference type="ARBA" id="ARBA00001342"/>
    </source>
</evidence>
<dbReference type="InterPro" id="IPR005493">
    <property type="entry name" value="RraA/RraA-like"/>
</dbReference>
<evidence type="ECO:0000256" key="13">
    <source>
        <dbReference type="PIRSR" id="PIRSR605493-1"/>
    </source>
</evidence>
<feature type="binding site" evidence="13">
    <location>
        <position position="156"/>
    </location>
    <ligand>
        <name>Mg(2+)</name>
        <dbReference type="ChEBI" id="CHEBI:18420"/>
    </ligand>
</feature>
<evidence type="ECO:0000313" key="14">
    <source>
        <dbReference type="EMBL" id="QDP95230.1"/>
    </source>
</evidence>
<evidence type="ECO:0000256" key="6">
    <source>
        <dbReference type="ARBA" id="ARBA00012947"/>
    </source>
</evidence>
<dbReference type="EC" id="4.1.1.112" evidence="6"/>
<dbReference type="EMBL" id="CP041692">
    <property type="protein sequence ID" value="QDP95230.1"/>
    <property type="molecule type" value="Genomic_DNA"/>
</dbReference>
<dbReference type="GO" id="GO:0047443">
    <property type="term" value="F:4-hydroxy-4-methyl-2-oxoglutarate aldolase activity"/>
    <property type="evidence" value="ECO:0007669"/>
    <property type="project" value="UniProtKB-EC"/>
</dbReference>
<keyword evidence="13" id="KW-0479">Metal-binding</keyword>
<evidence type="ECO:0000256" key="11">
    <source>
        <dbReference type="ARBA" id="ARBA00032305"/>
    </source>
</evidence>
<comment type="function">
    <text evidence="8">Catalyzes the aldol cleavage of 4-hydroxy-4-methyl-2-oxoglutarate (HMG) into 2 molecules of pyruvate. Also contains a secondary oxaloacetate (OAA) decarboxylase activity due to the common pyruvate enolate transition state formed following C-C bond cleavage in the retro-aldol and decarboxylation reactions.</text>
</comment>
<dbReference type="RefSeq" id="WP_143985211.1">
    <property type="nucleotide sequence ID" value="NZ_CP041692.1"/>
</dbReference>
<dbReference type="Pfam" id="PF03737">
    <property type="entry name" value="RraA-like"/>
    <property type="match status" value="1"/>
</dbReference>
<reference evidence="14 15" key="1">
    <citation type="submission" date="2019-07" db="EMBL/GenBank/DDBJ databases">
        <title>Microlunatus dokdonensis sp. nov. isolated from the rhizospheric soil of the wild plant Elymus tsukushiensis.</title>
        <authorList>
            <person name="Ghim S.-Y."/>
            <person name="Hwang Y.-J."/>
            <person name="Son J.-S."/>
            <person name="Shin J.-H."/>
        </authorList>
    </citation>
    <scope>NUCLEOTIDE SEQUENCE [LARGE SCALE GENOMIC DNA]</scope>
    <source>
        <strain evidence="14 15">KUDC0627</strain>
    </source>
</reference>
<evidence type="ECO:0000256" key="9">
    <source>
        <dbReference type="ARBA" id="ARBA00029596"/>
    </source>
</evidence>
<organism evidence="14 15">
    <name type="scientific">Microlunatus elymi</name>
    <dbReference type="NCBI Taxonomy" id="2596828"/>
    <lineage>
        <taxon>Bacteria</taxon>
        <taxon>Bacillati</taxon>
        <taxon>Actinomycetota</taxon>
        <taxon>Actinomycetes</taxon>
        <taxon>Propionibacteriales</taxon>
        <taxon>Propionibacteriaceae</taxon>
        <taxon>Microlunatus</taxon>
    </lineage>
</organism>
<dbReference type="GO" id="GO:0008948">
    <property type="term" value="F:oxaloacetate decarboxylase activity"/>
    <property type="evidence" value="ECO:0007669"/>
    <property type="project" value="UniProtKB-EC"/>
</dbReference>
<comment type="cofactor">
    <cofactor evidence="2">
        <name>a divalent metal cation</name>
        <dbReference type="ChEBI" id="CHEBI:60240"/>
    </cofactor>
</comment>
<dbReference type="SUPFAM" id="SSF89562">
    <property type="entry name" value="RraA-like"/>
    <property type="match status" value="1"/>
</dbReference>
<accession>A0A516PVP7</accession>
<comment type="subunit">
    <text evidence="4">Homotrimer.</text>
</comment>
<comment type="cofactor">
    <cofactor evidence="13">
        <name>Mg(2+)</name>
        <dbReference type="ChEBI" id="CHEBI:18420"/>
    </cofactor>
</comment>
<dbReference type="PANTHER" id="PTHR33254">
    <property type="entry name" value="4-HYDROXY-4-METHYL-2-OXOGLUTARATE ALDOLASE 3-RELATED"/>
    <property type="match status" value="1"/>
</dbReference>
<dbReference type="GO" id="GO:0046872">
    <property type="term" value="F:metal ion binding"/>
    <property type="evidence" value="ECO:0007669"/>
    <property type="project" value="UniProtKB-KW"/>
</dbReference>
<dbReference type="EC" id="4.1.3.17" evidence="5"/>
<keyword evidence="13" id="KW-0460">Magnesium</keyword>
<dbReference type="Gene3D" id="3.50.30.40">
    <property type="entry name" value="Ribonuclease E inhibitor RraA/RraA-like"/>
    <property type="match status" value="1"/>
</dbReference>
<comment type="catalytic activity">
    <reaction evidence="12">
        <text>oxaloacetate + H(+) = pyruvate + CO2</text>
        <dbReference type="Rhea" id="RHEA:15641"/>
        <dbReference type="ChEBI" id="CHEBI:15361"/>
        <dbReference type="ChEBI" id="CHEBI:15378"/>
        <dbReference type="ChEBI" id="CHEBI:16452"/>
        <dbReference type="ChEBI" id="CHEBI:16526"/>
        <dbReference type="EC" id="4.1.1.112"/>
    </reaction>
</comment>
<comment type="catalytic activity">
    <reaction evidence="1">
        <text>4-hydroxy-4-methyl-2-oxoglutarate = 2 pyruvate</text>
        <dbReference type="Rhea" id="RHEA:22748"/>
        <dbReference type="ChEBI" id="CHEBI:15361"/>
        <dbReference type="ChEBI" id="CHEBI:58276"/>
        <dbReference type="EC" id="4.1.3.17"/>
    </reaction>
</comment>
<evidence type="ECO:0000256" key="12">
    <source>
        <dbReference type="ARBA" id="ARBA00047973"/>
    </source>
</evidence>
<dbReference type="OrthoDB" id="9805307at2"/>
<protein>
    <recommendedName>
        <fullName evidence="7">Putative 4-hydroxy-4-methyl-2-oxoglutarate aldolase</fullName>
        <ecNumber evidence="6">4.1.1.112</ecNumber>
        <ecNumber evidence="5">4.1.3.17</ecNumber>
    </recommendedName>
    <alternativeName>
        <fullName evidence="11">Oxaloacetate decarboxylase</fullName>
    </alternativeName>
    <alternativeName>
        <fullName evidence="9">Regulator of ribonuclease activity homolog</fullName>
    </alternativeName>
    <alternativeName>
        <fullName evidence="10">RraA-like protein</fullName>
    </alternativeName>
</protein>
<proteinExistence type="inferred from homology"/>
<keyword evidence="15" id="KW-1185">Reference proteome</keyword>
<feature type="binding site" evidence="13">
    <location>
        <begin position="133"/>
        <end position="136"/>
    </location>
    <ligand>
        <name>substrate</name>
    </ligand>
</feature>
<evidence type="ECO:0000256" key="10">
    <source>
        <dbReference type="ARBA" id="ARBA00030169"/>
    </source>
</evidence>
<evidence type="ECO:0000256" key="2">
    <source>
        <dbReference type="ARBA" id="ARBA00001968"/>
    </source>
</evidence>
<sequence length="271" mass="29460">MLLTPQQVVELTPTWAGDRSSDGRPLVPDAHLNALADATAEHAWSVLDRNGYPQQYVGGWTQSKPGRAFVGRAVTCAFVPYRPDHNQAVVEDGRKHGFTVGERQNTWVIESLSSGDCLVVDIFSKVFNGTVVGDNLGTAVASRTGVGAVIDGGVRDLTGLRELEANFYFRDTDPSPIRQVVLSSMNGAVMIGGTTVLPGDVVLGTELGVTFIPPQLAAQVADESRRTSHRDTFGKQRLAERVYTTTEIDVGTWADHIEADYQQWSVDHPIR</sequence>
<evidence type="ECO:0000256" key="3">
    <source>
        <dbReference type="ARBA" id="ARBA00008621"/>
    </source>
</evidence>
<evidence type="ECO:0000313" key="15">
    <source>
        <dbReference type="Proteomes" id="UP000319263"/>
    </source>
</evidence>
<name>A0A516PVP7_9ACTN</name>
<evidence type="ECO:0000256" key="4">
    <source>
        <dbReference type="ARBA" id="ARBA00011233"/>
    </source>
</evidence>
<evidence type="ECO:0000256" key="7">
    <source>
        <dbReference type="ARBA" id="ARBA00016549"/>
    </source>
</evidence>
<dbReference type="KEGG" id="mik:FOE78_04265"/>
<evidence type="ECO:0000256" key="8">
    <source>
        <dbReference type="ARBA" id="ARBA00025046"/>
    </source>
</evidence>
<feature type="binding site" evidence="13">
    <location>
        <position position="155"/>
    </location>
    <ligand>
        <name>substrate</name>
    </ligand>
</feature>
<evidence type="ECO:0000256" key="5">
    <source>
        <dbReference type="ARBA" id="ARBA00012213"/>
    </source>
</evidence>
<gene>
    <name evidence="14" type="ORF">FOE78_04265</name>
</gene>
<dbReference type="PANTHER" id="PTHR33254:SF4">
    <property type="entry name" value="4-HYDROXY-4-METHYL-2-OXOGLUTARATE ALDOLASE 3-RELATED"/>
    <property type="match status" value="1"/>
</dbReference>
<dbReference type="Proteomes" id="UP000319263">
    <property type="component" value="Chromosome"/>
</dbReference>
<dbReference type="AlphaFoldDB" id="A0A516PVP7"/>
<dbReference type="InterPro" id="IPR036704">
    <property type="entry name" value="RraA/RraA-like_sf"/>
</dbReference>